<dbReference type="AlphaFoldDB" id="A0A1F7KFA4"/>
<organism evidence="1 2">
    <name type="scientific">Candidatus Roizmanbacteria bacterium RIFOXYA1_FULL_41_12</name>
    <dbReference type="NCBI Taxonomy" id="1802082"/>
    <lineage>
        <taxon>Bacteria</taxon>
        <taxon>Candidatus Roizmaniibacteriota</taxon>
    </lineage>
</organism>
<name>A0A1F7KFA4_9BACT</name>
<dbReference type="Gene3D" id="1.25.40.10">
    <property type="entry name" value="Tetratricopeptide repeat domain"/>
    <property type="match status" value="1"/>
</dbReference>
<dbReference type="Proteomes" id="UP000178450">
    <property type="component" value="Unassembled WGS sequence"/>
</dbReference>
<dbReference type="SUPFAM" id="SSF48452">
    <property type="entry name" value="TPR-like"/>
    <property type="match status" value="1"/>
</dbReference>
<protein>
    <recommendedName>
        <fullName evidence="3">Tetratricopeptide repeat-like domain-containing protein</fullName>
    </recommendedName>
</protein>
<evidence type="ECO:0000313" key="2">
    <source>
        <dbReference type="Proteomes" id="UP000178450"/>
    </source>
</evidence>
<dbReference type="EMBL" id="MGBG01000006">
    <property type="protein sequence ID" value="OGK66529.1"/>
    <property type="molecule type" value="Genomic_DNA"/>
</dbReference>
<reference evidence="1 2" key="1">
    <citation type="journal article" date="2016" name="Nat. Commun.">
        <title>Thousands of microbial genomes shed light on interconnected biogeochemical processes in an aquifer system.</title>
        <authorList>
            <person name="Anantharaman K."/>
            <person name="Brown C.T."/>
            <person name="Hug L.A."/>
            <person name="Sharon I."/>
            <person name="Castelle C.J."/>
            <person name="Probst A.J."/>
            <person name="Thomas B.C."/>
            <person name="Singh A."/>
            <person name="Wilkins M.J."/>
            <person name="Karaoz U."/>
            <person name="Brodie E.L."/>
            <person name="Williams K.H."/>
            <person name="Hubbard S.S."/>
            <person name="Banfield J.F."/>
        </authorList>
    </citation>
    <scope>NUCLEOTIDE SEQUENCE [LARGE SCALE GENOMIC DNA]</scope>
</reference>
<dbReference type="InterPro" id="IPR011990">
    <property type="entry name" value="TPR-like_helical_dom_sf"/>
</dbReference>
<comment type="caution">
    <text evidence="1">The sequence shown here is derived from an EMBL/GenBank/DDBJ whole genome shotgun (WGS) entry which is preliminary data.</text>
</comment>
<dbReference type="Pfam" id="PF14559">
    <property type="entry name" value="TPR_19"/>
    <property type="match status" value="1"/>
</dbReference>
<gene>
    <name evidence="1" type="ORF">A2209_00835</name>
</gene>
<evidence type="ECO:0008006" key="3">
    <source>
        <dbReference type="Google" id="ProtNLM"/>
    </source>
</evidence>
<accession>A0A1F7KFA4</accession>
<evidence type="ECO:0000313" key="1">
    <source>
        <dbReference type="EMBL" id="OGK66529.1"/>
    </source>
</evidence>
<sequence>MSKTKSNYQFPQISRLMPARSIIKAYFYKILLVLLSLGVVFFILLNLVASLMQPQYLKALLKSPQDFKALKTVLLQNQNPQLDSYLKDYLQKIGDQDQIKQIEEQKRQSTQAINKLAQLLQEYPQYPDGHAYLAVLYYERRQCDKALELINQAILLDLGRSVFKDLKQVINQCLL</sequence>
<proteinExistence type="predicted"/>